<feature type="transmembrane region" description="Helical" evidence="1">
    <location>
        <begin position="410"/>
        <end position="429"/>
    </location>
</feature>
<comment type="caution">
    <text evidence="2">The sequence shown here is derived from an EMBL/GenBank/DDBJ whole genome shotgun (WGS) entry which is preliminary data.</text>
</comment>
<proteinExistence type="predicted"/>
<dbReference type="Proteomes" id="UP000586918">
    <property type="component" value="Unassembled WGS sequence"/>
</dbReference>
<keyword evidence="1" id="KW-0472">Membrane</keyword>
<name>A0A848DAX1_9PSEU</name>
<dbReference type="AlphaFoldDB" id="A0A848DAX1"/>
<evidence type="ECO:0000313" key="2">
    <source>
        <dbReference type="EMBL" id="NMH90134.1"/>
    </source>
</evidence>
<sequence>MTWPEVQPSDIWVVAVYVLILWVPGLLLGKALGARGWVLFGTSPLITYSIVGLAGPAYSAAGLNWSTMSFGVTVGIIAVVAGTVSIVSARSPASTGRRIAAVPPPSEWSQAASIAVAAVASSAAVVGAAAILTGIRTFSAIPQDWDAVFHANGIREIATTGNGGLFAMGQVNWYEDGIAVFYPNAYHLLATIAYQLTGSTLPVVLNAHTVLIPGLLAFSLVTLVRRLGGRAVLAGFSAVVAVSISALYDLLWRGPLLPFATGLALTPLIVVLLLELVDAPRWRGMARPGVLLSIGLAGLLCLHPAIMIGGALFAAPAMIQRWWQQPSSARTDLPVTLLSGLIGAVFCVLQLAGAASSASNLSAIDWPADLSQNEAIGELLTFSHAGPFPQWWIVAAVLAGLLGYRRLAQLRWLGIVAVGFGSLFVIAASSDEPWANSITSFWWNDRWRLIALAAVPLCVIAGHGLAEIQRVAWDGLCTIWSKMRSARNRDRSAVGSAVVAVAVVIAFALLSNDLYFARNAARMAQNVGDGPAISGEEVAGIRALADIVPAGSRVLNDRGDGSAWMYALAGVRPVAGHYDGFRTGPDAAILARQFKDYPTNPEVQAAVQRLNIEYVMLGKGFLRPDTQRAPGLTDLSGANWLTRVYINDDVVIYRIDDADLDAGRQREGEPVASG</sequence>
<dbReference type="Pfam" id="PF20176">
    <property type="entry name" value="DUF6541"/>
    <property type="match status" value="1"/>
</dbReference>
<feature type="transmembrane region" description="Helical" evidence="1">
    <location>
        <begin position="36"/>
        <end position="58"/>
    </location>
</feature>
<dbReference type="RefSeq" id="WP_169409618.1">
    <property type="nucleotide sequence ID" value="NZ_JAAXKZ010000001.1"/>
</dbReference>
<gene>
    <name evidence="2" type="ORF">HF519_00680</name>
</gene>
<feature type="transmembrane region" description="Helical" evidence="1">
    <location>
        <begin position="492"/>
        <end position="510"/>
    </location>
</feature>
<feature type="transmembrane region" description="Helical" evidence="1">
    <location>
        <begin position="231"/>
        <end position="251"/>
    </location>
</feature>
<organism evidence="2 3">
    <name type="scientific">Pseudonocardia bannensis</name>
    <dbReference type="NCBI Taxonomy" id="630973"/>
    <lineage>
        <taxon>Bacteria</taxon>
        <taxon>Bacillati</taxon>
        <taxon>Actinomycetota</taxon>
        <taxon>Actinomycetes</taxon>
        <taxon>Pseudonocardiales</taxon>
        <taxon>Pseudonocardiaceae</taxon>
        <taxon>Pseudonocardia</taxon>
    </lineage>
</organism>
<feature type="transmembrane region" description="Helical" evidence="1">
    <location>
        <begin position="257"/>
        <end position="277"/>
    </location>
</feature>
<reference evidence="2 3" key="1">
    <citation type="submission" date="2020-04" db="EMBL/GenBank/DDBJ databases">
        <authorList>
            <person name="Klaysubun C."/>
            <person name="Duangmal K."/>
            <person name="Lipun K."/>
        </authorList>
    </citation>
    <scope>NUCLEOTIDE SEQUENCE [LARGE SCALE GENOMIC DNA]</scope>
    <source>
        <strain evidence="2 3">DSM 45300</strain>
    </source>
</reference>
<keyword evidence="3" id="KW-1185">Reference proteome</keyword>
<evidence type="ECO:0000256" key="1">
    <source>
        <dbReference type="SAM" id="Phobius"/>
    </source>
</evidence>
<keyword evidence="1" id="KW-0812">Transmembrane</keyword>
<evidence type="ECO:0008006" key="4">
    <source>
        <dbReference type="Google" id="ProtNLM"/>
    </source>
</evidence>
<feature type="transmembrane region" description="Helical" evidence="1">
    <location>
        <begin position="70"/>
        <end position="90"/>
    </location>
</feature>
<accession>A0A848DAX1</accession>
<feature type="transmembrane region" description="Helical" evidence="1">
    <location>
        <begin position="449"/>
        <end position="466"/>
    </location>
</feature>
<feature type="transmembrane region" description="Helical" evidence="1">
    <location>
        <begin position="111"/>
        <end position="135"/>
    </location>
</feature>
<dbReference type="InterPro" id="IPR046671">
    <property type="entry name" value="DUF6541"/>
</dbReference>
<protein>
    <recommendedName>
        <fullName evidence="4">Copper-transporting ATPase</fullName>
    </recommendedName>
</protein>
<feature type="transmembrane region" description="Helical" evidence="1">
    <location>
        <begin position="203"/>
        <end position="224"/>
    </location>
</feature>
<feature type="transmembrane region" description="Helical" evidence="1">
    <location>
        <begin position="12"/>
        <end position="29"/>
    </location>
</feature>
<evidence type="ECO:0000313" key="3">
    <source>
        <dbReference type="Proteomes" id="UP000586918"/>
    </source>
</evidence>
<keyword evidence="1" id="KW-1133">Transmembrane helix</keyword>
<feature type="transmembrane region" description="Helical" evidence="1">
    <location>
        <begin position="289"/>
        <end position="313"/>
    </location>
</feature>
<dbReference type="EMBL" id="JAAXKZ010000001">
    <property type="protein sequence ID" value="NMH90134.1"/>
    <property type="molecule type" value="Genomic_DNA"/>
</dbReference>